<dbReference type="AlphaFoldDB" id="X1SN77"/>
<organism evidence="1">
    <name type="scientific">marine sediment metagenome</name>
    <dbReference type="NCBI Taxonomy" id="412755"/>
    <lineage>
        <taxon>unclassified sequences</taxon>
        <taxon>metagenomes</taxon>
        <taxon>ecological metagenomes</taxon>
    </lineage>
</organism>
<reference evidence="1" key="1">
    <citation type="journal article" date="2014" name="Front. Microbiol.">
        <title>High frequency of phylogenetically diverse reductive dehalogenase-homologous genes in deep subseafloor sedimentary metagenomes.</title>
        <authorList>
            <person name="Kawai M."/>
            <person name="Futagami T."/>
            <person name="Toyoda A."/>
            <person name="Takaki Y."/>
            <person name="Nishi S."/>
            <person name="Hori S."/>
            <person name="Arai W."/>
            <person name="Tsubouchi T."/>
            <person name="Morono Y."/>
            <person name="Uchiyama I."/>
            <person name="Ito T."/>
            <person name="Fujiyama A."/>
            <person name="Inagaki F."/>
            <person name="Takami H."/>
        </authorList>
    </citation>
    <scope>NUCLEOTIDE SEQUENCE</scope>
    <source>
        <strain evidence="1">Expedition CK06-06</strain>
    </source>
</reference>
<name>X1SN77_9ZZZZ</name>
<proteinExistence type="predicted"/>
<feature type="non-terminal residue" evidence="1">
    <location>
        <position position="1"/>
    </location>
</feature>
<sequence length="80" mass="9105">PFWSRDARGSSAETDYLIEKEGEVIPIEVKSGKSGSLRSLHLLLNNYPNVKRSIVFTEDKYGELKEQKIQFLPLFYAGSL</sequence>
<accession>X1SN77</accession>
<evidence type="ECO:0008006" key="2">
    <source>
        <dbReference type="Google" id="ProtNLM"/>
    </source>
</evidence>
<protein>
    <recommendedName>
        <fullName evidence="2">DUF4143 domain-containing protein</fullName>
    </recommendedName>
</protein>
<evidence type="ECO:0000313" key="1">
    <source>
        <dbReference type="EMBL" id="GAI80596.1"/>
    </source>
</evidence>
<dbReference type="EMBL" id="BARW01012121">
    <property type="protein sequence ID" value="GAI80596.1"/>
    <property type="molecule type" value="Genomic_DNA"/>
</dbReference>
<gene>
    <name evidence="1" type="ORF">S12H4_23001</name>
</gene>
<comment type="caution">
    <text evidence="1">The sequence shown here is derived from an EMBL/GenBank/DDBJ whole genome shotgun (WGS) entry which is preliminary data.</text>
</comment>